<evidence type="ECO:0000313" key="2">
    <source>
        <dbReference type="EMBL" id="GIJ50172.1"/>
    </source>
</evidence>
<feature type="transmembrane region" description="Helical" evidence="1">
    <location>
        <begin position="98"/>
        <end position="117"/>
    </location>
</feature>
<feature type="transmembrane region" description="Helical" evidence="1">
    <location>
        <begin position="75"/>
        <end position="92"/>
    </location>
</feature>
<name>A0A8J4DVI9_9ACTN</name>
<dbReference type="Proteomes" id="UP000619260">
    <property type="component" value="Unassembled WGS sequence"/>
</dbReference>
<dbReference type="AlphaFoldDB" id="A0A8J4DVI9"/>
<keyword evidence="1" id="KW-0812">Transmembrane</keyword>
<comment type="caution">
    <text evidence="2">The sequence shown here is derived from an EMBL/GenBank/DDBJ whole genome shotgun (WGS) entry which is preliminary data.</text>
</comment>
<keyword evidence="3" id="KW-1185">Reference proteome</keyword>
<feature type="transmembrane region" description="Helical" evidence="1">
    <location>
        <begin position="12"/>
        <end position="38"/>
    </location>
</feature>
<reference evidence="2" key="1">
    <citation type="submission" date="2021-01" db="EMBL/GenBank/DDBJ databases">
        <title>Whole genome shotgun sequence of Virgisporangium aliadipatigenens NBRC 105644.</title>
        <authorList>
            <person name="Komaki H."/>
            <person name="Tamura T."/>
        </authorList>
    </citation>
    <scope>NUCLEOTIDE SEQUENCE</scope>
    <source>
        <strain evidence="2">NBRC 105644</strain>
    </source>
</reference>
<dbReference type="RefSeq" id="WP_203903610.1">
    <property type="nucleotide sequence ID" value="NZ_BOPF01000033.1"/>
</dbReference>
<protein>
    <submittedName>
        <fullName evidence="2">Uncharacterized protein</fullName>
    </submittedName>
</protein>
<accession>A0A8J4DVI9</accession>
<feature type="transmembrane region" description="Helical" evidence="1">
    <location>
        <begin position="50"/>
        <end position="68"/>
    </location>
</feature>
<sequence length="125" mass="13256">MTSSPTVPLPRALRLAIGVVAVETAVVWMLIAVLSFAVTRDEGTGALRSLGYVGLYAVAFPYLMWGLLRRRKWARAPLIVLQLLLIAVGVVFAKALSLPLGALIVFAAAGCVIALVVPSTREVLS</sequence>
<evidence type="ECO:0000256" key="1">
    <source>
        <dbReference type="SAM" id="Phobius"/>
    </source>
</evidence>
<organism evidence="2 3">
    <name type="scientific">Virgisporangium aliadipatigenens</name>
    <dbReference type="NCBI Taxonomy" id="741659"/>
    <lineage>
        <taxon>Bacteria</taxon>
        <taxon>Bacillati</taxon>
        <taxon>Actinomycetota</taxon>
        <taxon>Actinomycetes</taxon>
        <taxon>Micromonosporales</taxon>
        <taxon>Micromonosporaceae</taxon>
        <taxon>Virgisporangium</taxon>
    </lineage>
</organism>
<dbReference type="EMBL" id="BOPF01000033">
    <property type="protein sequence ID" value="GIJ50172.1"/>
    <property type="molecule type" value="Genomic_DNA"/>
</dbReference>
<gene>
    <name evidence="2" type="ORF">Val02_70580</name>
</gene>
<keyword evidence="1" id="KW-1133">Transmembrane helix</keyword>
<evidence type="ECO:0000313" key="3">
    <source>
        <dbReference type="Proteomes" id="UP000619260"/>
    </source>
</evidence>
<proteinExistence type="predicted"/>
<keyword evidence="1" id="KW-0472">Membrane</keyword>